<evidence type="ECO:0000256" key="1">
    <source>
        <dbReference type="SAM" id="MobiDB-lite"/>
    </source>
</evidence>
<feature type="region of interest" description="Disordered" evidence="1">
    <location>
        <begin position="34"/>
        <end position="66"/>
    </location>
</feature>
<reference evidence="2" key="1">
    <citation type="submission" date="2023-03" db="UniProtKB">
        <authorList>
            <consortium name="EnsemblPlants"/>
        </authorList>
    </citation>
    <scope>IDENTIFICATION</scope>
</reference>
<accession>A0A9I9EFY7</accession>
<evidence type="ECO:0000313" key="2">
    <source>
        <dbReference type="EnsemblPlants" id="MELO3C033207.2.1"/>
    </source>
</evidence>
<sequence length="96" mass="10833">MFVLLFSIPKLLELVHSRLKRSIPKCEQNTNKVQCGITNPEEDGSLKDQDSNVESVPSVSNEELEEFNAGEKVDDYEILENIISNVCGLFMEESVE</sequence>
<proteinExistence type="predicted"/>
<organism evidence="2">
    <name type="scientific">Cucumis melo</name>
    <name type="common">Muskmelon</name>
    <dbReference type="NCBI Taxonomy" id="3656"/>
    <lineage>
        <taxon>Eukaryota</taxon>
        <taxon>Viridiplantae</taxon>
        <taxon>Streptophyta</taxon>
        <taxon>Embryophyta</taxon>
        <taxon>Tracheophyta</taxon>
        <taxon>Spermatophyta</taxon>
        <taxon>Magnoliopsida</taxon>
        <taxon>eudicotyledons</taxon>
        <taxon>Gunneridae</taxon>
        <taxon>Pentapetalae</taxon>
        <taxon>rosids</taxon>
        <taxon>fabids</taxon>
        <taxon>Cucurbitales</taxon>
        <taxon>Cucurbitaceae</taxon>
        <taxon>Benincaseae</taxon>
        <taxon>Cucumis</taxon>
    </lineage>
</organism>
<dbReference type="AlphaFoldDB" id="A0A9I9EFY7"/>
<dbReference type="EnsemblPlants" id="MELO3C033207.2.1">
    <property type="protein sequence ID" value="MELO3C033207.2.1"/>
    <property type="gene ID" value="MELO3C033207.2"/>
</dbReference>
<dbReference type="Gramene" id="MELO3C033207.2.1">
    <property type="protein sequence ID" value="MELO3C033207.2.1"/>
    <property type="gene ID" value="MELO3C033207.2"/>
</dbReference>
<protein>
    <submittedName>
        <fullName evidence="2">Uncharacterized protein</fullName>
    </submittedName>
</protein>
<feature type="compositionally biased region" description="Low complexity" evidence="1">
    <location>
        <begin position="52"/>
        <end position="61"/>
    </location>
</feature>
<name>A0A9I9EFY7_CUCME</name>